<dbReference type="AlphaFoldDB" id="A0A1I8BEJ3"/>
<dbReference type="Gene3D" id="3.40.50.1000">
    <property type="entry name" value="HAD superfamily/HAD-like"/>
    <property type="match status" value="1"/>
</dbReference>
<evidence type="ECO:0000313" key="2">
    <source>
        <dbReference type="Proteomes" id="UP000095281"/>
    </source>
</evidence>
<accession>A0A1I8BEJ3</accession>
<dbReference type="InterPro" id="IPR023214">
    <property type="entry name" value="HAD_sf"/>
</dbReference>
<evidence type="ECO:0000256" key="1">
    <source>
        <dbReference type="SAM" id="MobiDB-lite"/>
    </source>
</evidence>
<protein>
    <submittedName>
        <fullName evidence="3">DUF3825 domain-containing protein</fullName>
    </submittedName>
</protein>
<reference evidence="3" key="1">
    <citation type="submission" date="2016-11" db="UniProtKB">
        <authorList>
            <consortium name="WormBaseParasite"/>
        </authorList>
    </citation>
    <scope>IDENTIFICATION</scope>
</reference>
<sequence>MKKMIWMEKSWKQVPVGNDKPEAPEDNKNEKELPKCPTFIPSSLFMLEDSPELFKHLEEFERGLINPADIKPEYLSLLGVNPFVERAIETIYNSGNFTLGILTNNGFWSKEKTTFIIEPDPRFKFVIESCRIGQRKPDASFYEAFY</sequence>
<dbReference type="SUPFAM" id="SSF56784">
    <property type="entry name" value="HAD-like"/>
    <property type="match status" value="1"/>
</dbReference>
<feature type="compositionally biased region" description="Basic and acidic residues" evidence="1">
    <location>
        <begin position="19"/>
        <end position="33"/>
    </location>
</feature>
<keyword evidence="2" id="KW-1185">Reference proteome</keyword>
<dbReference type="InterPro" id="IPR036412">
    <property type="entry name" value="HAD-like_sf"/>
</dbReference>
<feature type="region of interest" description="Disordered" evidence="1">
    <location>
        <begin position="9"/>
        <end position="33"/>
    </location>
</feature>
<evidence type="ECO:0000313" key="3">
    <source>
        <dbReference type="WBParaSite" id="MhA1_Contig215.frz3.gene13"/>
    </source>
</evidence>
<name>A0A1I8BEJ3_MELHA</name>
<dbReference type="WBParaSite" id="MhA1_Contig215.frz3.gene13">
    <property type="protein sequence ID" value="MhA1_Contig215.frz3.gene13"/>
    <property type="gene ID" value="MhA1_Contig215.frz3.gene13"/>
</dbReference>
<organism evidence="2 3">
    <name type="scientific">Meloidogyne hapla</name>
    <name type="common">Root-knot nematode worm</name>
    <dbReference type="NCBI Taxonomy" id="6305"/>
    <lineage>
        <taxon>Eukaryota</taxon>
        <taxon>Metazoa</taxon>
        <taxon>Ecdysozoa</taxon>
        <taxon>Nematoda</taxon>
        <taxon>Chromadorea</taxon>
        <taxon>Rhabditida</taxon>
        <taxon>Tylenchina</taxon>
        <taxon>Tylenchomorpha</taxon>
        <taxon>Tylenchoidea</taxon>
        <taxon>Meloidogynidae</taxon>
        <taxon>Meloidogyninae</taxon>
        <taxon>Meloidogyne</taxon>
    </lineage>
</organism>
<proteinExistence type="predicted"/>
<dbReference type="Proteomes" id="UP000095281">
    <property type="component" value="Unplaced"/>
</dbReference>